<dbReference type="HAMAP" id="MF_01343_A">
    <property type="entry name" value="Ribosomal_uS15_A"/>
    <property type="match status" value="1"/>
</dbReference>
<dbReference type="PROSITE" id="PS00362">
    <property type="entry name" value="RIBOSOMAL_S15"/>
    <property type="match status" value="1"/>
</dbReference>
<name>A0A075HMG3_9ARCH</name>
<dbReference type="InterPro" id="IPR012606">
    <property type="entry name" value="Ribosomal_uS15_N"/>
</dbReference>
<evidence type="ECO:0000256" key="3">
    <source>
        <dbReference type="ARBA" id="ARBA00023274"/>
    </source>
</evidence>
<proteinExistence type="inferred from homology"/>
<dbReference type="EMBL" id="KF901071">
    <property type="protein sequence ID" value="AIF17059.1"/>
    <property type="molecule type" value="Genomic_DNA"/>
</dbReference>
<evidence type="ECO:0000256" key="2">
    <source>
        <dbReference type="ARBA" id="ARBA00022980"/>
    </source>
</evidence>
<evidence type="ECO:0000313" key="8">
    <source>
        <dbReference type="EMBL" id="AIF17059.1"/>
    </source>
</evidence>
<dbReference type="InterPro" id="IPR009068">
    <property type="entry name" value="uS15_NS1_RNA-bd_sf"/>
</dbReference>
<evidence type="ECO:0000259" key="7">
    <source>
        <dbReference type="SMART" id="SM01386"/>
    </source>
</evidence>
<dbReference type="GO" id="GO:0022627">
    <property type="term" value="C:cytosolic small ribosomal subunit"/>
    <property type="evidence" value="ECO:0007669"/>
    <property type="project" value="TreeGrafter"/>
</dbReference>
<keyword evidence="3 4" id="KW-0687">Ribonucleoprotein</keyword>
<dbReference type="InterPro" id="IPR023029">
    <property type="entry name" value="Ribosomal_uS15_arc_euk"/>
</dbReference>
<feature type="region of interest" description="Disordered" evidence="6">
    <location>
        <begin position="1"/>
        <end position="24"/>
    </location>
</feature>
<accession>A0A075HMG3</accession>
<evidence type="ECO:0000256" key="5">
    <source>
        <dbReference type="RuleBase" id="RU003919"/>
    </source>
</evidence>
<dbReference type="Pfam" id="PF08069">
    <property type="entry name" value="Ribosomal_S13_N"/>
    <property type="match status" value="1"/>
</dbReference>
<dbReference type="Gene3D" id="4.10.860.130">
    <property type="match status" value="1"/>
</dbReference>
<dbReference type="NCBIfam" id="NF006331">
    <property type="entry name" value="PRK08561.1"/>
    <property type="match status" value="1"/>
</dbReference>
<dbReference type="FunFam" id="1.10.287.10:FF:000003">
    <property type="entry name" value="40S ribosomal protein S13"/>
    <property type="match status" value="1"/>
</dbReference>
<comment type="similarity">
    <text evidence="1 4 5">Belongs to the universal ribosomal protein uS15 family.</text>
</comment>
<evidence type="ECO:0000256" key="4">
    <source>
        <dbReference type="HAMAP-Rule" id="MF_01343"/>
    </source>
</evidence>
<sequence length="149" mass="17145">MGRLHTHNHGKSHSTRPLESKIPSWVNKQAKEVEELITKYAKEGLTSSQIGVKLRDQYSIPLVKPILKKTVSQVLQENKLSPEIPEDLNNIVNKAVGLQKHLKSNKRDNRNVRSLELIEAKVHRLSDYYKKNGRLSKTWKYKSVVAQLE</sequence>
<dbReference type="SMART" id="SM01386">
    <property type="entry name" value="Ribosomal_S13_N"/>
    <property type="match status" value="1"/>
</dbReference>
<reference evidence="8" key="1">
    <citation type="journal article" date="2014" name="Genome Biol. Evol.">
        <title>Pangenome evidence for extensive interdomain horizontal transfer affecting lineage core and shell genes in uncultured planktonic thaumarchaeota and euryarchaeota.</title>
        <authorList>
            <person name="Deschamps P."/>
            <person name="Zivanovic Y."/>
            <person name="Moreira D."/>
            <person name="Rodriguez-Valera F."/>
            <person name="Lopez-Garcia P."/>
        </authorList>
    </citation>
    <scope>NUCLEOTIDE SEQUENCE</scope>
</reference>
<feature type="domain" description="Small ribosomal subunit protein uS15 N-terminal" evidence="7">
    <location>
        <begin position="1"/>
        <end position="60"/>
    </location>
</feature>
<dbReference type="Pfam" id="PF00312">
    <property type="entry name" value="Ribosomal_S15"/>
    <property type="match status" value="1"/>
</dbReference>
<keyword evidence="2 4" id="KW-0689">Ribosomal protein</keyword>
<dbReference type="PANTHER" id="PTHR11885:SF6">
    <property type="entry name" value="SMALL RIBOSOMAL SUBUNIT PROTEIN US15"/>
    <property type="match status" value="1"/>
</dbReference>
<protein>
    <recommendedName>
        <fullName evidence="4">Small ribosomal subunit protein uS15</fullName>
    </recommendedName>
</protein>
<dbReference type="GO" id="GO:0003735">
    <property type="term" value="F:structural constituent of ribosome"/>
    <property type="evidence" value="ECO:0007669"/>
    <property type="project" value="InterPro"/>
</dbReference>
<dbReference type="GO" id="GO:0006412">
    <property type="term" value="P:translation"/>
    <property type="evidence" value="ECO:0007669"/>
    <property type="project" value="UniProtKB-UniRule"/>
</dbReference>
<evidence type="ECO:0000256" key="6">
    <source>
        <dbReference type="SAM" id="MobiDB-lite"/>
    </source>
</evidence>
<dbReference type="Gene3D" id="1.10.287.10">
    <property type="entry name" value="S15/NS1, RNA-binding"/>
    <property type="match status" value="1"/>
</dbReference>
<dbReference type="AlphaFoldDB" id="A0A075HMG3"/>
<gene>
    <name evidence="8" type="primary">RP-S15</name>
    <name evidence="4" type="synonym">rps15</name>
    <name evidence="8" type="synonym">rpsO</name>
</gene>
<dbReference type="CDD" id="cd00353">
    <property type="entry name" value="Ribosomal_S15p_S13e"/>
    <property type="match status" value="1"/>
</dbReference>
<comment type="subunit">
    <text evidence="4">Part of the 30S ribosomal subunit.</text>
</comment>
<dbReference type="SUPFAM" id="SSF47060">
    <property type="entry name" value="S15/NS1 RNA-binding domain"/>
    <property type="match status" value="1"/>
</dbReference>
<evidence type="ECO:0000256" key="1">
    <source>
        <dbReference type="ARBA" id="ARBA00008434"/>
    </source>
</evidence>
<feature type="compositionally biased region" description="Basic residues" evidence="6">
    <location>
        <begin position="1"/>
        <end position="14"/>
    </location>
</feature>
<organism evidence="8">
    <name type="scientific">uncultured marine thaumarchaeote KM3_76_A03</name>
    <dbReference type="NCBI Taxonomy" id="1456281"/>
    <lineage>
        <taxon>Archaea</taxon>
        <taxon>Nitrososphaerota</taxon>
        <taxon>environmental samples</taxon>
    </lineage>
</organism>
<dbReference type="InterPro" id="IPR000589">
    <property type="entry name" value="Ribosomal_uS15"/>
</dbReference>
<dbReference type="PANTHER" id="PTHR11885">
    <property type="entry name" value="RIBOSOMAL PROTEIN S15P/S13E"/>
    <property type="match status" value="1"/>
</dbReference>
<dbReference type="GO" id="GO:0070181">
    <property type="term" value="F:small ribosomal subunit rRNA binding"/>
    <property type="evidence" value="ECO:0007669"/>
    <property type="project" value="TreeGrafter"/>
</dbReference>
<dbReference type="SMART" id="SM01387">
    <property type="entry name" value="Ribosomal_S15"/>
    <property type="match status" value="1"/>
</dbReference>